<dbReference type="OrthoDB" id="9801160at2"/>
<dbReference type="InterPro" id="IPR006674">
    <property type="entry name" value="HD_domain"/>
</dbReference>
<organism evidence="2 3">
    <name type="scientific">Heliomicrobium undosum</name>
    <dbReference type="NCBI Taxonomy" id="121734"/>
    <lineage>
        <taxon>Bacteria</taxon>
        <taxon>Bacillati</taxon>
        <taxon>Bacillota</taxon>
        <taxon>Clostridia</taxon>
        <taxon>Eubacteriales</taxon>
        <taxon>Heliobacteriaceae</taxon>
        <taxon>Heliomicrobium</taxon>
    </lineage>
</organism>
<dbReference type="AlphaFoldDB" id="A0A845KZA0"/>
<dbReference type="PANTHER" id="PTHR38659:SF1">
    <property type="entry name" value="METAL DEPENDENT PHOSPHOHYDROLASE"/>
    <property type="match status" value="1"/>
</dbReference>
<gene>
    <name evidence="2" type="ORF">GTO91_06600</name>
</gene>
<comment type="caution">
    <text evidence="2">The sequence shown here is derived from an EMBL/GenBank/DDBJ whole genome shotgun (WGS) entry which is preliminary data.</text>
</comment>
<proteinExistence type="predicted"/>
<name>A0A845KZA0_9FIRM</name>
<sequence length="193" mass="21137">MEPSSKLPSREAALALLAQYNSNRNLFNHMLACEAVMGALARRFGADEARWRLAGLLHDIDYDQTKDDPLRHSQVGADILAEAGYPNDVVYAVRVHNDAHGLPRMSMMDKALYAVDPLTGLIVAGALIKKEKDVRLIDTEFLLKRFKEKGFARGARRDQIEACSEIGLSLDDFISIGLAAMQAIAADLGIAGK</sequence>
<evidence type="ECO:0000313" key="2">
    <source>
        <dbReference type="EMBL" id="MZP29372.1"/>
    </source>
</evidence>
<dbReference type="CDD" id="cd00077">
    <property type="entry name" value="HDc"/>
    <property type="match status" value="1"/>
</dbReference>
<dbReference type="InterPro" id="IPR003607">
    <property type="entry name" value="HD/PDEase_dom"/>
</dbReference>
<reference evidence="2 3" key="1">
    <citation type="submission" date="2020-01" db="EMBL/GenBank/DDBJ databases">
        <title>Whole-genome sequence of Heliobacterium undosum DSM 13378.</title>
        <authorList>
            <person name="Kyndt J.A."/>
            <person name="Meyer T.E."/>
        </authorList>
    </citation>
    <scope>NUCLEOTIDE SEQUENCE [LARGE SCALE GENOMIC DNA]</scope>
    <source>
        <strain evidence="2 3">DSM 13378</strain>
    </source>
</reference>
<accession>A0A845KZA0</accession>
<dbReference type="Pfam" id="PF01966">
    <property type="entry name" value="HD"/>
    <property type="match status" value="1"/>
</dbReference>
<dbReference type="Gene3D" id="1.10.3210.10">
    <property type="entry name" value="Hypothetical protein af1432"/>
    <property type="match status" value="1"/>
</dbReference>
<dbReference type="PANTHER" id="PTHR38659">
    <property type="entry name" value="METAL-DEPENDENT PHOSPHOHYDROLASE"/>
    <property type="match status" value="1"/>
</dbReference>
<protein>
    <submittedName>
        <fullName evidence="2">HDIG domain-containing protein</fullName>
    </submittedName>
</protein>
<feature type="domain" description="HD" evidence="1">
    <location>
        <begin position="26"/>
        <end position="118"/>
    </location>
</feature>
<dbReference type="RefSeq" id="WP_161256699.1">
    <property type="nucleotide sequence ID" value="NZ_WXEY01000005.1"/>
</dbReference>
<keyword evidence="3" id="KW-1185">Reference proteome</keyword>
<dbReference type="NCBIfam" id="TIGR00277">
    <property type="entry name" value="HDIG"/>
    <property type="match status" value="1"/>
</dbReference>
<dbReference type="EMBL" id="WXEY01000005">
    <property type="protein sequence ID" value="MZP29372.1"/>
    <property type="molecule type" value="Genomic_DNA"/>
</dbReference>
<dbReference type="SUPFAM" id="SSF109604">
    <property type="entry name" value="HD-domain/PDEase-like"/>
    <property type="match status" value="1"/>
</dbReference>
<dbReference type="InterPro" id="IPR006675">
    <property type="entry name" value="HDIG_dom"/>
</dbReference>
<dbReference type="Proteomes" id="UP000463470">
    <property type="component" value="Unassembled WGS sequence"/>
</dbReference>
<evidence type="ECO:0000313" key="3">
    <source>
        <dbReference type="Proteomes" id="UP000463470"/>
    </source>
</evidence>
<evidence type="ECO:0000259" key="1">
    <source>
        <dbReference type="PROSITE" id="PS51831"/>
    </source>
</evidence>
<dbReference type="SMART" id="SM00471">
    <property type="entry name" value="HDc"/>
    <property type="match status" value="1"/>
</dbReference>
<dbReference type="PROSITE" id="PS51831">
    <property type="entry name" value="HD"/>
    <property type="match status" value="1"/>
</dbReference>